<dbReference type="FunFam" id="2.40.50.100:FF:000010">
    <property type="entry name" value="Acetyltransferase component of pyruvate dehydrogenase complex"/>
    <property type="match status" value="1"/>
</dbReference>
<feature type="compositionally biased region" description="Low complexity" evidence="5">
    <location>
        <begin position="155"/>
        <end position="171"/>
    </location>
</feature>
<comment type="similarity">
    <text evidence="1 4">Belongs to the 2-oxoacid dehydrogenase family.</text>
</comment>
<dbReference type="Gene3D" id="3.30.559.10">
    <property type="entry name" value="Chloramphenicol acetyltransferase-like domain"/>
    <property type="match status" value="1"/>
</dbReference>
<keyword evidence="8" id="KW-0670">Pyruvate</keyword>
<dbReference type="InterPro" id="IPR003016">
    <property type="entry name" value="2-oxoA_DH_lipoyl-BS"/>
</dbReference>
<gene>
    <name evidence="8" type="ORF">AX774_g5391</name>
</gene>
<keyword evidence="2 4" id="KW-0450">Lipoyl</keyword>
<dbReference type="InterPro" id="IPR000089">
    <property type="entry name" value="Biotin_lipoyl"/>
</dbReference>
<feature type="domain" description="Lipoyl-binding" evidence="6">
    <location>
        <begin position="1"/>
        <end position="73"/>
    </location>
</feature>
<evidence type="ECO:0000256" key="4">
    <source>
        <dbReference type="RuleBase" id="RU003423"/>
    </source>
</evidence>
<accession>A0A1R1PJL7</accession>
<dbReference type="GO" id="GO:0045254">
    <property type="term" value="C:pyruvate dehydrogenase complex"/>
    <property type="evidence" value="ECO:0007669"/>
    <property type="project" value="InterPro"/>
</dbReference>
<evidence type="ECO:0000256" key="5">
    <source>
        <dbReference type="SAM" id="MobiDB-lite"/>
    </source>
</evidence>
<keyword evidence="4" id="KW-0012">Acyltransferase</keyword>
<comment type="caution">
    <text evidence="8">The sequence shown here is derived from an EMBL/GenBank/DDBJ whole genome shotgun (WGS) entry which is preliminary data.</text>
</comment>
<dbReference type="FunFam" id="3.30.559.10:FF:000003">
    <property type="entry name" value="Acetyltransferase component of pyruvate dehydrogenase complex"/>
    <property type="match status" value="1"/>
</dbReference>
<dbReference type="SUPFAM" id="SSF47005">
    <property type="entry name" value="Peripheral subunit-binding domain of 2-oxo acid dehydrogenase complex"/>
    <property type="match status" value="1"/>
</dbReference>
<keyword evidence="4 8" id="KW-0808">Transferase</keyword>
<evidence type="ECO:0000259" key="6">
    <source>
        <dbReference type="PROSITE" id="PS50968"/>
    </source>
</evidence>
<dbReference type="InterPro" id="IPR036625">
    <property type="entry name" value="E3-bd_dom_sf"/>
</dbReference>
<dbReference type="InterPro" id="IPR004167">
    <property type="entry name" value="PSBD"/>
</dbReference>
<dbReference type="OrthoDB" id="537444at2759"/>
<evidence type="ECO:0000313" key="8">
    <source>
        <dbReference type="EMBL" id="OMH81161.1"/>
    </source>
</evidence>
<comment type="cofactor">
    <cofactor evidence="4">
        <name>(R)-lipoate</name>
        <dbReference type="ChEBI" id="CHEBI:83088"/>
    </cofactor>
</comment>
<dbReference type="EMBL" id="LSSK01000960">
    <property type="protein sequence ID" value="OMH81161.1"/>
    <property type="molecule type" value="Genomic_DNA"/>
</dbReference>
<dbReference type="Pfam" id="PF00364">
    <property type="entry name" value="Biotin_lipoyl"/>
    <property type="match status" value="1"/>
</dbReference>
<dbReference type="EC" id="2.3.1.-" evidence="4"/>
<evidence type="ECO:0000256" key="2">
    <source>
        <dbReference type="ARBA" id="ARBA00022823"/>
    </source>
</evidence>
<dbReference type="Gene3D" id="4.10.320.10">
    <property type="entry name" value="E3-binding domain"/>
    <property type="match status" value="1"/>
</dbReference>
<name>A0A1R1PJL7_ZANCU</name>
<evidence type="ECO:0000313" key="9">
    <source>
        <dbReference type="Proteomes" id="UP000188320"/>
    </source>
</evidence>
<keyword evidence="9" id="KW-1185">Reference proteome</keyword>
<evidence type="ECO:0000259" key="7">
    <source>
        <dbReference type="PROSITE" id="PS51826"/>
    </source>
</evidence>
<dbReference type="PROSITE" id="PS51826">
    <property type="entry name" value="PSBD"/>
    <property type="match status" value="1"/>
</dbReference>
<feature type="region of interest" description="Disordered" evidence="5">
    <location>
        <begin position="138"/>
        <end position="171"/>
    </location>
</feature>
<sequence length="403" mass="43923">MPALSPTMEMGNIGAWSKKVGDKIEPGDVLVQIETDKAQMDFEYQDYGYLAKILVEEGSKDVPIEKEPQVEVEVETEQPTQQTESAQTIAQSVTKTDRIFASPVARMLSKEHNIPLETIKGTGPKGRILKEDVNRFLTTRQEQKPQVTEEKAAPQKKAAPAQTPTPAQTPVQAAYTDIPNSNMRKVIAKRLTEAKTTTPHYYLTSNVNFDAILKLRADLNASANGKFKLTVNDLIVKAAACALRAVPAVNSSWNDEYIRQYHHADIAIATSTPTGLITPIVTSVDTKGLETISSEIKSLAARAKENKLMPHEYQGGSFAISNLGMYHITSFSAIINPPHSAILAVGTVEPKLVPDSTSEKGFSVINSLTFTLSADHRVVDGATGAQFLSALKSYIENPMSMLL</sequence>
<dbReference type="SUPFAM" id="SSF51230">
    <property type="entry name" value="Single hybrid motif"/>
    <property type="match status" value="1"/>
</dbReference>
<dbReference type="SUPFAM" id="SSF52777">
    <property type="entry name" value="CoA-dependent acyltransferases"/>
    <property type="match status" value="1"/>
</dbReference>
<feature type="domain" description="Peripheral subunit-binding (PSBD)" evidence="7">
    <location>
        <begin position="100"/>
        <end position="137"/>
    </location>
</feature>
<evidence type="ECO:0000256" key="1">
    <source>
        <dbReference type="ARBA" id="ARBA00007317"/>
    </source>
</evidence>
<dbReference type="PANTHER" id="PTHR23151">
    <property type="entry name" value="DIHYDROLIPOAMIDE ACETYL/SUCCINYL-TRANSFERASE-RELATED"/>
    <property type="match status" value="1"/>
</dbReference>
<feature type="compositionally biased region" description="Basic and acidic residues" evidence="5">
    <location>
        <begin position="141"/>
        <end position="153"/>
    </location>
</feature>
<dbReference type="InterPro" id="IPR045257">
    <property type="entry name" value="E2/Pdx1"/>
</dbReference>
<dbReference type="GO" id="GO:0006086">
    <property type="term" value="P:pyruvate decarboxylation to acetyl-CoA"/>
    <property type="evidence" value="ECO:0007669"/>
    <property type="project" value="InterPro"/>
</dbReference>
<dbReference type="InterPro" id="IPR011053">
    <property type="entry name" value="Single_hybrid_motif"/>
</dbReference>
<dbReference type="PROSITE" id="PS00189">
    <property type="entry name" value="LIPOYL"/>
    <property type="match status" value="1"/>
</dbReference>
<dbReference type="PANTHER" id="PTHR23151:SF90">
    <property type="entry name" value="DIHYDROLIPOYLLYSINE-RESIDUE ACETYLTRANSFERASE COMPONENT OF PYRUVATE DEHYDROGENASE COMPLEX, MITOCHONDRIAL-RELATED"/>
    <property type="match status" value="1"/>
</dbReference>
<dbReference type="CDD" id="cd06849">
    <property type="entry name" value="lipoyl_domain"/>
    <property type="match status" value="1"/>
</dbReference>
<protein>
    <recommendedName>
        <fullName evidence="4">Dihydrolipoamide acetyltransferase component of pyruvate dehydrogenase complex</fullName>
        <ecNumber evidence="4">2.3.1.-</ecNumber>
    </recommendedName>
</protein>
<dbReference type="PROSITE" id="PS50968">
    <property type="entry name" value="BIOTINYL_LIPOYL"/>
    <property type="match status" value="1"/>
</dbReference>
<dbReference type="Proteomes" id="UP000188320">
    <property type="component" value="Unassembled WGS sequence"/>
</dbReference>
<dbReference type="InterPro" id="IPR001078">
    <property type="entry name" value="2-oxoacid_DH_actylTfrase"/>
</dbReference>
<dbReference type="InterPro" id="IPR023213">
    <property type="entry name" value="CAT-like_dom_sf"/>
</dbReference>
<reference evidence="9" key="1">
    <citation type="submission" date="2017-01" db="EMBL/GenBank/DDBJ databases">
        <authorList>
            <person name="Wang Y."/>
            <person name="White M."/>
            <person name="Kvist S."/>
            <person name="Moncalvo J.-M."/>
        </authorList>
    </citation>
    <scope>NUCLEOTIDE SEQUENCE [LARGE SCALE GENOMIC DNA]</scope>
    <source>
        <strain evidence="9">COL-18-3</strain>
    </source>
</reference>
<keyword evidence="3" id="KW-0809">Transit peptide</keyword>
<dbReference type="GO" id="GO:0004742">
    <property type="term" value="F:dihydrolipoyllysine-residue acetyltransferase activity"/>
    <property type="evidence" value="ECO:0007669"/>
    <property type="project" value="TreeGrafter"/>
</dbReference>
<evidence type="ECO:0000256" key="3">
    <source>
        <dbReference type="ARBA" id="ARBA00022946"/>
    </source>
</evidence>
<dbReference type="AlphaFoldDB" id="A0A1R1PJL7"/>
<dbReference type="Pfam" id="PF00198">
    <property type="entry name" value="2-oxoacid_dh"/>
    <property type="match status" value="1"/>
</dbReference>
<proteinExistence type="inferred from homology"/>
<dbReference type="Pfam" id="PF02817">
    <property type="entry name" value="E3_binding"/>
    <property type="match status" value="1"/>
</dbReference>
<organism evidence="8 9">
    <name type="scientific">Zancudomyces culisetae</name>
    <name type="common">Gut fungus</name>
    <name type="synonym">Smittium culisetae</name>
    <dbReference type="NCBI Taxonomy" id="1213189"/>
    <lineage>
        <taxon>Eukaryota</taxon>
        <taxon>Fungi</taxon>
        <taxon>Fungi incertae sedis</taxon>
        <taxon>Zoopagomycota</taxon>
        <taxon>Kickxellomycotina</taxon>
        <taxon>Harpellomycetes</taxon>
        <taxon>Harpellales</taxon>
        <taxon>Legeriomycetaceae</taxon>
        <taxon>Zancudomyces</taxon>
    </lineage>
</organism>
<dbReference type="Gene3D" id="2.40.50.100">
    <property type="match status" value="1"/>
</dbReference>